<reference evidence="3" key="1">
    <citation type="submission" date="2021-07" db="EMBL/GenBank/DDBJ databases">
        <title>Draft genome of Mortierella alpina, strain LL118, isolated from an aspen leaf litter sample.</title>
        <authorList>
            <person name="Yang S."/>
            <person name="Vinatzer B.A."/>
        </authorList>
    </citation>
    <scope>NUCLEOTIDE SEQUENCE</scope>
    <source>
        <strain evidence="3">LL118</strain>
    </source>
</reference>
<dbReference type="EMBL" id="JAIFTL010000002">
    <property type="protein sequence ID" value="KAG9327709.1"/>
    <property type="molecule type" value="Genomic_DNA"/>
</dbReference>
<organism evidence="3 4">
    <name type="scientific">Mortierella alpina</name>
    <name type="common">Oleaginous fungus</name>
    <name type="synonym">Mortierella renispora</name>
    <dbReference type="NCBI Taxonomy" id="64518"/>
    <lineage>
        <taxon>Eukaryota</taxon>
        <taxon>Fungi</taxon>
        <taxon>Fungi incertae sedis</taxon>
        <taxon>Mucoromycota</taxon>
        <taxon>Mortierellomycotina</taxon>
        <taxon>Mortierellomycetes</taxon>
        <taxon>Mortierellales</taxon>
        <taxon>Mortierellaceae</taxon>
        <taxon>Mortierella</taxon>
    </lineage>
</organism>
<accession>A0A9P8IF98</accession>
<feature type="domain" description="MD-2-related lipid-recognition" evidence="2">
    <location>
        <begin position="94"/>
        <end position="210"/>
    </location>
</feature>
<dbReference type="InterPro" id="IPR003172">
    <property type="entry name" value="ML_dom"/>
</dbReference>
<name>A0A9P8IF98_MORAP</name>
<dbReference type="AlphaFoldDB" id="A0A9P8IF98"/>
<evidence type="ECO:0000313" key="3">
    <source>
        <dbReference type="EMBL" id="KAG9327709.1"/>
    </source>
</evidence>
<proteinExistence type="predicted"/>
<evidence type="ECO:0000259" key="2">
    <source>
        <dbReference type="SMART" id="SM00737"/>
    </source>
</evidence>
<protein>
    <recommendedName>
        <fullName evidence="1">Phosphatidylglycerol/phosphatidylinositol transfer protein</fullName>
    </recommendedName>
</protein>
<dbReference type="SMART" id="SM00737">
    <property type="entry name" value="ML"/>
    <property type="match status" value="1"/>
</dbReference>
<dbReference type="InterPro" id="IPR014756">
    <property type="entry name" value="Ig_E-set"/>
</dbReference>
<gene>
    <name evidence="3" type="ORF">KVV02_006413</name>
</gene>
<comment type="caution">
    <text evidence="3">The sequence shown here is derived from an EMBL/GenBank/DDBJ whole genome shotgun (WGS) entry which is preliminary data.</text>
</comment>
<sequence length="217" mass="23093">MLPSPRPFNCSPLTSFPYVSFLFPFFFEDLAHDLVLSSHGLGFPPLSSLSQFYTLYFSHFLLHSSSQITYTMKFFASIATAFLLLSALTTADTIESCSESQDLFQITSVSATEAVAGAGVTVTLTGKVTAVITESAEIVFTASVGIISVKQNFNMCEVIASKAKCPITVGEKTIKLQFKIPASAPELSGVAIKGVAMQGSSRVFCVTGTVDVAAAKQ</sequence>
<evidence type="ECO:0000313" key="4">
    <source>
        <dbReference type="Proteomes" id="UP000717515"/>
    </source>
</evidence>
<evidence type="ECO:0000256" key="1">
    <source>
        <dbReference type="ARBA" id="ARBA00016056"/>
    </source>
</evidence>
<dbReference type="Pfam" id="PF02221">
    <property type="entry name" value="E1_DerP2_DerF2"/>
    <property type="match status" value="1"/>
</dbReference>
<dbReference type="Proteomes" id="UP000717515">
    <property type="component" value="Unassembled WGS sequence"/>
</dbReference>
<dbReference type="SUPFAM" id="SSF81296">
    <property type="entry name" value="E set domains"/>
    <property type="match status" value="1"/>
</dbReference>